<gene>
    <name evidence="1" type="ORF">WISP_63677</name>
</gene>
<dbReference type="EMBL" id="WHWB01033751">
    <property type="protein sequence ID" value="KAJ7417587.1"/>
    <property type="molecule type" value="Genomic_DNA"/>
</dbReference>
<dbReference type="Proteomes" id="UP001145742">
    <property type="component" value="Unassembled WGS sequence"/>
</dbReference>
<evidence type="ECO:0000313" key="1">
    <source>
        <dbReference type="EMBL" id="KAJ7417587.1"/>
    </source>
</evidence>
<name>A0ABQ9DFF1_9PASS</name>
<protein>
    <submittedName>
        <fullName evidence="1">Uncharacterized protein</fullName>
    </submittedName>
</protein>
<comment type="caution">
    <text evidence="1">The sequence shown here is derived from an EMBL/GenBank/DDBJ whole genome shotgun (WGS) entry which is preliminary data.</text>
</comment>
<organism evidence="1 2">
    <name type="scientific">Willisornis vidua</name>
    <name type="common">Xingu scale-backed antbird</name>
    <dbReference type="NCBI Taxonomy" id="1566151"/>
    <lineage>
        <taxon>Eukaryota</taxon>
        <taxon>Metazoa</taxon>
        <taxon>Chordata</taxon>
        <taxon>Craniata</taxon>
        <taxon>Vertebrata</taxon>
        <taxon>Euteleostomi</taxon>
        <taxon>Archelosauria</taxon>
        <taxon>Archosauria</taxon>
        <taxon>Dinosauria</taxon>
        <taxon>Saurischia</taxon>
        <taxon>Theropoda</taxon>
        <taxon>Coelurosauria</taxon>
        <taxon>Aves</taxon>
        <taxon>Neognathae</taxon>
        <taxon>Neoaves</taxon>
        <taxon>Telluraves</taxon>
        <taxon>Australaves</taxon>
        <taxon>Passeriformes</taxon>
        <taxon>Thamnophilidae</taxon>
        <taxon>Willisornis</taxon>
    </lineage>
</organism>
<reference evidence="1" key="1">
    <citation type="submission" date="2019-10" db="EMBL/GenBank/DDBJ databases">
        <authorList>
            <person name="Soares A.E.R."/>
            <person name="Aleixo A."/>
            <person name="Schneider P."/>
            <person name="Miyaki C.Y."/>
            <person name="Schneider M.P."/>
            <person name="Mello C."/>
            <person name="Vasconcelos A.T.R."/>
        </authorList>
    </citation>
    <scope>NUCLEOTIDE SEQUENCE</scope>
    <source>
        <tissue evidence="1">Muscle</tissue>
    </source>
</reference>
<accession>A0ABQ9DFF1</accession>
<proteinExistence type="predicted"/>
<evidence type="ECO:0000313" key="2">
    <source>
        <dbReference type="Proteomes" id="UP001145742"/>
    </source>
</evidence>
<sequence>MKLISGLEYLPYKDRLRKLVLLSLQKKRLHGDFVAAFQYLRRGYREAREGLFVRNCSDRTGSNGHKLKEKKFRLRIREKLGRMVRYRNRLPREVSDASALGSVQG</sequence>
<keyword evidence="2" id="KW-1185">Reference proteome</keyword>